<dbReference type="GO" id="GO:0005737">
    <property type="term" value="C:cytoplasm"/>
    <property type="evidence" value="ECO:0007669"/>
    <property type="project" value="TreeGrafter"/>
</dbReference>
<sequence length="578" mass="62229">MAWGLLMIAAAAWAFTQRKRCATAGFVVQRPSTHSGTLFAHAQVRTTGQERVMTRWIEAMQVAALPAQSMRRVELEGVPVLLVNAGTSSHPQDPQVRAFTADCPHAGAPLEQGALCEGRIVCPWHKAAFAVENGQWLEPPALEGLKTYPVRVESDAVFVDLEPERAAPQGPKQARPGPQRRIAIIGGGAAAAAAAATLLEVGFTGEVTMFAAEPQAPYDRTCLSKFVPAGEMKPGEVPAILPEALTRDPRLRIEHREVTRFDVPTRQVTLADGRQPAFDAVLIASGSVPVRPGIAGAELGRVFTLRTLADAGGILEVLSLGDPAVILGDSFIGLETASALRKRGVEVTIVAPSGLPLQRALGARVGGLMRDWHEAKGVVFRRAKAVRFVGDGNVESVELDDGRTVHAKAVIVGIGVRPATQFLSGIELDEDGGVSVDSTMRAAPDVYAVGDIARFPLDSMAGSPGSAQKARIEHWRVAQQQARIAALNLLGENVRYEGVPFFWTQHYDKRLDYLGHAGNWDDMVISGRPGDERFGILYSQQGQVQAVLACGYEREMAFLSERMRERLSTDEARTILGL</sequence>
<comment type="cofactor">
    <cofactor evidence="1">
        <name>FAD</name>
        <dbReference type="ChEBI" id="CHEBI:57692"/>
    </cofactor>
</comment>
<keyword evidence="2" id="KW-0285">Flavoprotein</keyword>
<dbReference type="PRINTS" id="PR00368">
    <property type="entry name" value="FADPNR"/>
</dbReference>
<keyword evidence="7" id="KW-0408">Iron</keyword>
<keyword evidence="6" id="KW-0560">Oxidoreductase</keyword>
<evidence type="ECO:0000256" key="4">
    <source>
        <dbReference type="ARBA" id="ARBA00022723"/>
    </source>
</evidence>
<dbReference type="GO" id="GO:0046872">
    <property type="term" value="F:metal ion binding"/>
    <property type="evidence" value="ECO:0007669"/>
    <property type="project" value="UniProtKB-KW"/>
</dbReference>
<evidence type="ECO:0000256" key="6">
    <source>
        <dbReference type="ARBA" id="ARBA00023002"/>
    </source>
</evidence>
<dbReference type="GO" id="GO:0051537">
    <property type="term" value="F:2 iron, 2 sulfur cluster binding"/>
    <property type="evidence" value="ECO:0007669"/>
    <property type="project" value="UniProtKB-KW"/>
</dbReference>
<evidence type="ECO:0000313" key="11">
    <source>
        <dbReference type="Proteomes" id="UP000295606"/>
    </source>
</evidence>
<dbReference type="InterPro" id="IPR050446">
    <property type="entry name" value="FAD-oxidoreductase/Apoptosis"/>
</dbReference>
<dbReference type="SUPFAM" id="SSF51905">
    <property type="entry name" value="FAD/NAD(P)-binding domain"/>
    <property type="match status" value="2"/>
</dbReference>
<dbReference type="Pfam" id="PF00355">
    <property type="entry name" value="Rieske"/>
    <property type="match status" value="1"/>
</dbReference>
<dbReference type="PROSITE" id="PS51296">
    <property type="entry name" value="RIESKE"/>
    <property type="match status" value="1"/>
</dbReference>
<proteinExistence type="predicted"/>
<evidence type="ECO:0000256" key="7">
    <source>
        <dbReference type="ARBA" id="ARBA00023004"/>
    </source>
</evidence>
<evidence type="ECO:0000256" key="5">
    <source>
        <dbReference type="ARBA" id="ARBA00022827"/>
    </source>
</evidence>
<dbReference type="InterPro" id="IPR028202">
    <property type="entry name" value="Reductase_C"/>
</dbReference>
<protein>
    <submittedName>
        <fullName evidence="10">Pyridine nucleotide-disulfide oxidoreductase</fullName>
    </submittedName>
</protein>
<keyword evidence="4" id="KW-0479">Metal-binding</keyword>
<evidence type="ECO:0000256" key="8">
    <source>
        <dbReference type="ARBA" id="ARBA00023014"/>
    </source>
</evidence>
<dbReference type="InterPro" id="IPR017941">
    <property type="entry name" value="Rieske_2Fe-2S"/>
</dbReference>
<dbReference type="Gene3D" id="3.50.50.60">
    <property type="entry name" value="FAD/NAD(P)-binding domain"/>
    <property type="match status" value="2"/>
</dbReference>
<dbReference type="PANTHER" id="PTHR43557:SF2">
    <property type="entry name" value="RIESKE DOMAIN-CONTAINING PROTEIN-RELATED"/>
    <property type="match status" value="1"/>
</dbReference>
<dbReference type="InterPro" id="IPR036188">
    <property type="entry name" value="FAD/NAD-bd_sf"/>
</dbReference>
<dbReference type="PANTHER" id="PTHR43557">
    <property type="entry name" value="APOPTOSIS-INDUCING FACTOR 1"/>
    <property type="match status" value="1"/>
</dbReference>
<dbReference type="GO" id="GO:0016651">
    <property type="term" value="F:oxidoreductase activity, acting on NAD(P)H"/>
    <property type="evidence" value="ECO:0007669"/>
    <property type="project" value="TreeGrafter"/>
</dbReference>
<keyword evidence="3" id="KW-0001">2Fe-2S</keyword>
<keyword evidence="5" id="KW-0274">FAD</keyword>
<gene>
    <name evidence="10" type="ORF">E1N52_34745</name>
</gene>
<evidence type="ECO:0000256" key="1">
    <source>
        <dbReference type="ARBA" id="ARBA00001974"/>
    </source>
</evidence>
<dbReference type="OrthoDB" id="9769238at2"/>
<comment type="caution">
    <text evidence="10">The sequence shown here is derived from an EMBL/GenBank/DDBJ whole genome shotgun (WGS) entry which is preliminary data.</text>
</comment>
<dbReference type="Gene3D" id="3.30.390.30">
    <property type="match status" value="1"/>
</dbReference>
<evidence type="ECO:0000256" key="3">
    <source>
        <dbReference type="ARBA" id="ARBA00022714"/>
    </source>
</evidence>
<dbReference type="AlphaFoldDB" id="A0A4V2ZV50"/>
<feature type="domain" description="Rieske" evidence="9">
    <location>
        <begin position="57"/>
        <end position="159"/>
    </location>
</feature>
<dbReference type="SUPFAM" id="SSF55424">
    <property type="entry name" value="FAD/NAD-linked reductases, dimerisation (C-terminal) domain"/>
    <property type="match status" value="1"/>
</dbReference>
<evidence type="ECO:0000256" key="2">
    <source>
        <dbReference type="ARBA" id="ARBA00022630"/>
    </source>
</evidence>
<dbReference type="InterPro" id="IPR016156">
    <property type="entry name" value="FAD/NAD-linked_Rdtase_dimer_sf"/>
</dbReference>
<dbReference type="Pfam" id="PF14759">
    <property type="entry name" value="Reductase_C"/>
    <property type="match status" value="1"/>
</dbReference>
<dbReference type="InterPro" id="IPR036922">
    <property type="entry name" value="Rieske_2Fe-2S_sf"/>
</dbReference>
<name>A0A4V2ZV50_9BURK</name>
<dbReference type="Pfam" id="PF07992">
    <property type="entry name" value="Pyr_redox_2"/>
    <property type="match status" value="1"/>
</dbReference>
<dbReference type="PRINTS" id="PR00411">
    <property type="entry name" value="PNDRDTASEI"/>
</dbReference>
<reference evidence="10 11" key="1">
    <citation type="submission" date="2019-03" db="EMBL/GenBank/DDBJ databases">
        <title>Paraburkholderia sp. isolated from native Mimosa gymnas in Guartela State Park, Brazil.</title>
        <authorList>
            <person name="Paulitsch F."/>
            <person name="Hungria M."/>
            <person name="Delamuta J.R.M."/>
            <person name="Ribeiro R.A."/>
            <person name="Dall'Agnol R."/>
            <person name="Silva J.S.B."/>
        </authorList>
    </citation>
    <scope>NUCLEOTIDE SEQUENCE [LARGE SCALE GENOMIC DNA]</scope>
    <source>
        <strain evidence="10 11">CNPSo 3008</strain>
    </source>
</reference>
<accession>A0A4V2ZV50</accession>
<dbReference type="SUPFAM" id="SSF50022">
    <property type="entry name" value="ISP domain"/>
    <property type="match status" value="1"/>
</dbReference>
<keyword evidence="8" id="KW-0411">Iron-sulfur</keyword>
<evidence type="ECO:0000259" key="9">
    <source>
        <dbReference type="PROSITE" id="PS51296"/>
    </source>
</evidence>
<dbReference type="InterPro" id="IPR023753">
    <property type="entry name" value="FAD/NAD-binding_dom"/>
</dbReference>
<organism evidence="10 11">
    <name type="scientific">Paraburkholderia guartelaensis</name>
    <dbReference type="NCBI Taxonomy" id="2546446"/>
    <lineage>
        <taxon>Bacteria</taxon>
        <taxon>Pseudomonadati</taxon>
        <taxon>Pseudomonadota</taxon>
        <taxon>Betaproteobacteria</taxon>
        <taxon>Burkholderiales</taxon>
        <taxon>Burkholderiaceae</taxon>
        <taxon>Paraburkholderia</taxon>
    </lineage>
</organism>
<dbReference type="Proteomes" id="UP000295606">
    <property type="component" value="Unassembled WGS sequence"/>
</dbReference>
<dbReference type="Gene3D" id="2.102.10.10">
    <property type="entry name" value="Rieske [2Fe-2S] iron-sulphur domain"/>
    <property type="match status" value="1"/>
</dbReference>
<evidence type="ECO:0000313" key="10">
    <source>
        <dbReference type="EMBL" id="TDG03408.1"/>
    </source>
</evidence>
<dbReference type="EMBL" id="SMOD01000041">
    <property type="protein sequence ID" value="TDG03408.1"/>
    <property type="molecule type" value="Genomic_DNA"/>
</dbReference>